<keyword evidence="4" id="KW-0560">Oxidoreductase</keyword>
<dbReference type="InterPro" id="IPR012133">
    <property type="entry name" value="Alpha-hydoxy_acid_DH_FMN"/>
</dbReference>
<dbReference type="Pfam" id="PF01070">
    <property type="entry name" value="FMN_dh"/>
    <property type="match status" value="1"/>
</dbReference>
<name>A0A1C6TWJ6_9ACTN</name>
<feature type="binding site" evidence="7">
    <location>
        <position position="128"/>
    </location>
    <ligand>
        <name>FMN</name>
        <dbReference type="ChEBI" id="CHEBI:58210"/>
    </ligand>
</feature>
<dbReference type="PROSITE" id="PS00557">
    <property type="entry name" value="FMN_HYDROXY_ACID_DH_1"/>
    <property type="match status" value="1"/>
</dbReference>
<dbReference type="OrthoDB" id="9770452at2"/>
<dbReference type="Gene3D" id="3.20.20.70">
    <property type="entry name" value="Aldolase class I"/>
    <property type="match status" value="1"/>
</dbReference>
<dbReference type="GeneID" id="43276776"/>
<evidence type="ECO:0000259" key="8">
    <source>
        <dbReference type="PROSITE" id="PS51349"/>
    </source>
</evidence>
<dbReference type="PANTHER" id="PTHR10578">
    <property type="entry name" value="S -2-HYDROXY-ACID OXIDASE-RELATED"/>
    <property type="match status" value="1"/>
</dbReference>
<dbReference type="InterPro" id="IPR000262">
    <property type="entry name" value="FMN-dep_DH"/>
</dbReference>
<feature type="binding site" evidence="7">
    <location>
        <position position="247"/>
    </location>
    <ligand>
        <name>glyoxylate</name>
        <dbReference type="ChEBI" id="CHEBI:36655"/>
    </ligand>
</feature>
<keyword evidence="2 7" id="KW-0285">Flavoprotein</keyword>
<feature type="binding site" evidence="7">
    <location>
        <begin position="78"/>
        <end position="80"/>
    </location>
    <ligand>
        <name>FMN</name>
        <dbReference type="ChEBI" id="CHEBI:58210"/>
    </ligand>
</feature>
<evidence type="ECO:0000256" key="5">
    <source>
        <dbReference type="ARBA" id="ARBA00024042"/>
    </source>
</evidence>
<feature type="binding site" evidence="7">
    <location>
        <position position="107"/>
    </location>
    <ligand>
        <name>FMN</name>
        <dbReference type="ChEBI" id="CHEBI:58210"/>
    </ligand>
</feature>
<feature type="binding site" evidence="7">
    <location>
        <begin position="301"/>
        <end position="302"/>
    </location>
    <ligand>
        <name>FMN</name>
        <dbReference type="ChEBI" id="CHEBI:58210"/>
    </ligand>
</feature>
<dbReference type="Proteomes" id="UP000198605">
    <property type="component" value="Unassembled WGS sequence"/>
</dbReference>
<sequence length="352" mass="36656">MTSLLTLHDYAAEASRRLSPPVWDFIEGGQGDERSLRANREAFERATVVPRVLTGTAEPETGTRILGADWAVPFAIAPTAFHAMVHPDGERATARGAAALPVPYVVSTMASVPFADIAAVAGGPLWLQLYAFADRGVTRHVIGQAEAAGMGALMLTVDAPRLARRLRDLRRDFRLPPGIRAVNLPDADLVSPGEHSRRAFAPALDWGELAWLRSVTELPLLVKGVAAAEDAALAVAHGVDGIVVSNHGGRQFSAAPATLDLLPAVVDRVAGAVPVLLDGGIRGGSDVLVALDRGADAVLVGRPVLHGLAVGGAGGVRGVLDLLAEELSEAMLMAGRPRVRPAPARSPVPSPA</sequence>
<dbReference type="GO" id="GO:0016614">
    <property type="term" value="F:oxidoreductase activity, acting on CH-OH group of donors"/>
    <property type="evidence" value="ECO:0007669"/>
    <property type="project" value="UniProtKB-ARBA"/>
</dbReference>
<dbReference type="EMBL" id="FMIB01000002">
    <property type="protein sequence ID" value="SCL46127.1"/>
    <property type="molecule type" value="Genomic_DNA"/>
</dbReference>
<organism evidence="9 10">
    <name type="scientific">Micromonospora chersina</name>
    <dbReference type="NCBI Taxonomy" id="47854"/>
    <lineage>
        <taxon>Bacteria</taxon>
        <taxon>Bacillati</taxon>
        <taxon>Actinomycetota</taxon>
        <taxon>Actinomycetes</taxon>
        <taxon>Micromonosporales</taxon>
        <taxon>Micromonosporaceae</taxon>
        <taxon>Micromonospora</taxon>
    </lineage>
</organism>
<dbReference type="RefSeq" id="WP_091305536.1">
    <property type="nucleotide sequence ID" value="NZ_FMIB01000002.1"/>
</dbReference>
<feature type="binding site" evidence="7">
    <location>
        <position position="250"/>
    </location>
    <ligand>
        <name>glyoxylate</name>
        <dbReference type="ChEBI" id="CHEBI:36655"/>
    </ligand>
</feature>
<dbReference type="CDD" id="cd02809">
    <property type="entry name" value="alpha_hydroxyacid_oxid_FMN"/>
    <property type="match status" value="1"/>
</dbReference>
<evidence type="ECO:0000256" key="2">
    <source>
        <dbReference type="ARBA" id="ARBA00022630"/>
    </source>
</evidence>
<dbReference type="GO" id="GO:0010181">
    <property type="term" value="F:FMN binding"/>
    <property type="evidence" value="ECO:0007669"/>
    <property type="project" value="InterPro"/>
</dbReference>
<dbReference type="InterPro" id="IPR008259">
    <property type="entry name" value="FMN_hydac_DH_AS"/>
</dbReference>
<dbReference type="PROSITE" id="PS51349">
    <property type="entry name" value="FMN_HYDROXY_ACID_DH_2"/>
    <property type="match status" value="1"/>
</dbReference>
<keyword evidence="10" id="KW-1185">Reference proteome</keyword>
<evidence type="ECO:0000256" key="1">
    <source>
        <dbReference type="ARBA" id="ARBA00001917"/>
    </source>
</evidence>
<feature type="active site" description="Proton acceptor" evidence="6">
    <location>
        <position position="247"/>
    </location>
</feature>
<dbReference type="FunFam" id="3.20.20.70:FF:000029">
    <property type="entry name" value="L-lactate dehydrogenase"/>
    <property type="match status" value="1"/>
</dbReference>
<gene>
    <name evidence="9" type="ORF">GA0070603_0089</name>
</gene>
<feature type="binding site" evidence="7">
    <location>
        <begin position="278"/>
        <end position="282"/>
    </location>
    <ligand>
        <name>FMN</name>
        <dbReference type="ChEBI" id="CHEBI:58210"/>
    </ligand>
</feature>
<evidence type="ECO:0000313" key="9">
    <source>
        <dbReference type="EMBL" id="SCL46127.1"/>
    </source>
</evidence>
<evidence type="ECO:0000256" key="4">
    <source>
        <dbReference type="ARBA" id="ARBA00023002"/>
    </source>
</evidence>
<evidence type="ECO:0000256" key="7">
    <source>
        <dbReference type="PIRSR" id="PIRSR000138-2"/>
    </source>
</evidence>
<feature type="binding site" evidence="7">
    <location>
        <position position="245"/>
    </location>
    <ligand>
        <name>FMN</name>
        <dbReference type="ChEBI" id="CHEBI:58210"/>
    </ligand>
</feature>
<evidence type="ECO:0000256" key="3">
    <source>
        <dbReference type="ARBA" id="ARBA00022643"/>
    </source>
</evidence>
<keyword evidence="3 7" id="KW-0288">FMN</keyword>
<dbReference type="AlphaFoldDB" id="A0A1C6TWJ6"/>
<feature type="binding site" evidence="7">
    <location>
        <position position="156"/>
    </location>
    <ligand>
        <name>FMN</name>
        <dbReference type="ChEBI" id="CHEBI:58210"/>
    </ligand>
</feature>
<accession>A0A1C6TWJ6</accession>
<comment type="cofactor">
    <cofactor evidence="1">
        <name>FMN</name>
        <dbReference type="ChEBI" id="CHEBI:58210"/>
    </cofactor>
</comment>
<evidence type="ECO:0000313" key="10">
    <source>
        <dbReference type="Proteomes" id="UP000198605"/>
    </source>
</evidence>
<protein>
    <submittedName>
        <fullName evidence="9">4-hydroxymandelate oxidase</fullName>
    </submittedName>
</protein>
<dbReference type="InterPro" id="IPR037396">
    <property type="entry name" value="FMN_HAD"/>
</dbReference>
<dbReference type="STRING" id="47854.GA0070603_0089"/>
<feature type="binding site" evidence="7">
    <location>
        <position position="223"/>
    </location>
    <ligand>
        <name>FMN</name>
        <dbReference type="ChEBI" id="CHEBI:58210"/>
    </ligand>
</feature>
<feature type="binding site" evidence="7">
    <location>
        <position position="130"/>
    </location>
    <ligand>
        <name>FMN</name>
        <dbReference type="ChEBI" id="CHEBI:58210"/>
    </ligand>
</feature>
<dbReference type="InterPro" id="IPR013785">
    <property type="entry name" value="Aldolase_TIM"/>
</dbReference>
<dbReference type="PIRSF" id="PIRSF000138">
    <property type="entry name" value="Al-hdrx_acd_dh"/>
    <property type="match status" value="1"/>
</dbReference>
<feature type="binding site" evidence="7">
    <location>
        <position position="165"/>
    </location>
    <ligand>
        <name>glyoxylate</name>
        <dbReference type="ChEBI" id="CHEBI:36655"/>
    </ligand>
</feature>
<dbReference type="SUPFAM" id="SSF51395">
    <property type="entry name" value="FMN-linked oxidoreductases"/>
    <property type="match status" value="1"/>
</dbReference>
<comment type="similarity">
    <text evidence="5">Belongs to the FMN-dependent alpha-hydroxy acid dehydrogenase family.</text>
</comment>
<feature type="domain" description="FMN hydroxy acid dehydrogenase" evidence="8">
    <location>
        <begin position="1"/>
        <end position="352"/>
    </location>
</feature>
<evidence type="ECO:0000256" key="6">
    <source>
        <dbReference type="PIRSR" id="PIRSR000138-1"/>
    </source>
</evidence>
<dbReference type="PANTHER" id="PTHR10578:SF107">
    <property type="entry name" value="2-HYDROXYACID OXIDASE 1"/>
    <property type="match status" value="1"/>
</dbReference>
<proteinExistence type="inferred from homology"/>
<reference evidence="10" key="1">
    <citation type="submission" date="2016-06" db="EMBL/GenBank/DDBJ databases">
        <authorList>
            <person name="Varghese N."/>
            <person name="Submissions Spin"/>
        </authorList>
    </citation>
    <scope>NUCLEOTIDE SEQUENCE [LARGE SCALE GENOMIC DNA]</scope>
    <source>
        <strain evidence="10">DSM 44151</strain>
    </source>
</reference>